<accession>A0AB36J5D9</accession>
<dbReference type="AlphaFoldDB" id="A0AB36J5D9"/>
<gene>
    <name evidence="3" type="ORF">BSK47_30815</name>
</gene>
<sequence>MAKVDSKRVAERARIRLELRIAYQDQSNYIRKCGKPCSKRNRTIEGLRIALKRIDKRSIEAEPEETMKKTKQTTPEKERPHKKIIGVCVCCRERIYSKKNVYEYQGAWYCSRNCRDIAIDAG</sequence>
<dbReference type="EMBL" id="MPTO01000048">
    <property type="protein sequence ID" value="OME10420.1"/>
    <property type="molecule type" value="Genomic_DNA"/>
</dbReference>
<dbReference type="Proteomes" id="UP000187323">
    <property type="component" value="Unassembled WGS sequence"/>
</dbReference>
<comment type="caution">
    <text evidence="3">The sequence shown here is derived from an EMBL/GenBank/DDBJ whole genome shotgun (WGS) entry which is preliminary data.</text>
</comment>
<reference evidence="3 4" key="1">
    <citation type="submission" date="2016-10" db="EMBL/GenBank/DDBJ databases">
        <title>Paenibacillus species isolates.</title>
        <authorList>
            <person name="Beno S.M."/>
        </authorList>
    </citation>
    <scope>NUCLEOTIDE SEQUENCE [LARGE SCALE GENOMIC DNA]</scope>
    <source>
        <strain evidence="3 4">FSL H7-0918</strain>
    </source>
</reference>
<evidence type="ECO:0000256" key="1">
    <source>
        <dbReference type="ARBA" id="ARBA00022723"/>
    </source>
</evidence>
<evidence type="ECO:0000313" key="3">
    <source>
        <dbReference type="EMBL" id="OME10420.1"/>
    </source>
</evidence>
<protein>
    <recommendedName>
        <fullName evidence="2">FLZ-type domain-containing protein</fullName>
    </recommendedName>
</protein>
<organism evidence="3 4">
    <name type="scientific">Paenibacillus odorifer</name>
    <dbReference type="NCBI Taxonomy" id="189426"/>
    <lineage>
        <taxon>Bacteria</taxon>
        <taxon>Bacillati</taxon>
        <taxon>Bacillota</taxon>
        <taxon>Bacilli</taxon>
        <taxon>Bacillales</taxon>
        <taxon>Paenibacillaceae</taxon>
        <taxon>Paenibacillus</taxon>
    </lineage>
</organism>
<proteinExistence type="predicted"/>
<feature type="domain" description="FLZ-type" evidence="2">
    <location>
        <begin position="77"/>
        <end position="120"/>
    </location>
</feature>
<keyword evidence="1" id="KW-0479">Metal-binding</keyword>
<evidence type="ECO:0000259" key="2">
    <source>
        <dbReference type="Pfam" id="PF04570"/>
    </source>
</evidence>
<dbReference type="InterPro" id="IPR007650">
    <property type="entry name" value="Zf-FLZ_dom"/>
</dbReference>
<evidence type="ECO:0000313" key="4">
    <source>
        <dbReference type="Proteomes" id="UP000187323"/>
    </source>
</evidence>
<dbReference type="GO" id="GO:0046872">
    <property type="term" value="F:metal ion binding"/>
    <property type="evidence" value="ECO:0007669"/>
    <property type="project" value="UniProtKB-KW"/>
</dbReference>
<dbReference type="RefSeq" id="WP_076138855.1">
    <property type="nucleotide sequence ID" value="NZ_MKQL01000006.1"/>
</dbReference>
<name>A0AB36J5D9_9BACL</name>
<dbReference type="Pfam" id="PF04570">
    <property type="entry name" value="zf-FLZ"/>
    <property type="match status" value="1"/>
</dbReference>